<protein>
    <recommendedName>
        <fullName evidence="2">Nucleoplasmin-like domain-containing protein</fullName>
    </recommendedName>
</protein>
<reference evidence="3 4" key="1">
    <citation type="journal article" date="2018" name="Genome Biol. Evol.">
        <title>Multiple Roots of Fruiting Body Formation in Amoebozoa.</title>
        <authorList>
            <person name="Hillmann F."/>
            <person name="Forbes G."/>
            <person name="Novohradska S."/>
            <person name="Ferling I."/>
            <person name="Riege K."/>
            <person name="Groth M."/>
            <person name="Westermann M."/>
            <person name="Marz M."/>
            <person name="Spaller T."/>
            <person name="Winckler T."/>
            <person name="Schaap P."/>
            <person name="Glockner G."/>
        </authorList>
    </citation>
    <scope>NUCLEOTIDE SEQUENCE [LARGE SCALE GENOMIC DNA]</scope>
    <source>
        <strain evidence="3 4">Jena</strain>
    </source>
</reference>
<evidence type="ECO:0000259" key="2">
    <source>
        <dbReference type="Pfam" id="PF17800"/>
    </source>
</evidence>
<feature type="compositionally biased region" description="Acidic residues" evidence="1">
    <location>
        <begin position="92"/>
        <end position="130"/>
    </location>
</feature>
<dbReference type="InterPro" id="IPR041232">
    <property type="entry name" value="NPL"/>
</dbReference>
<name>A0A2P6N524_9EUKA</name>
<dbReference type="Gene3D" id="2.60.120.340">
    <property type="entry name" value="Nucleoplasmin core domain"/>
    <property type="match status" value="1"/>
</dbReference>
<comment type="caution">
    <text evidence="3">The sequence shown here is derived from an EMBL/GenBank/DDBJ whole genome shotgun (WGS) entry which is preliminary data.</text>
</comment>
<feature type="region of interest" description="Disordered" evidence="1">
    <location>
        <begin position="91"/>
        <end position="159"/>
    </location>
</feature>
<evidence type="ECO:0000256" key="1">
    <source>
        <dbReference type="SAM" id="MobiDB-lite"/>
    </source>
</evidence>
<gene>
    <name evidence="3" type="ORF">PROFUN_13129</name>
</gene>
<dbReference type="InParanoid" id="A0A2P6N524"/>
<dbReference type="Pfam" id="PF17800">
    <property type="entry name" value="NPL"/>
    <property type="match status" value="1"/>
</dbReference>
<evidence type="ECO:0000313" key="4">
    <source>
        <dbReference type="Proteomes" id="UP000241769"/>
    </source>
</evidence>
<accession>A0A2P6N524</accession>
<feature type="domain" description="Nucleoplasmin-like" evidence="2">
    <location>
        <begin position="4"/>
        <end position="91"/>
    </location>
</feature>
<feature type="compositionally biased region" description="Basic residues" evidence="1">
    <location>
        <begin position="149"/>
        <end position="159"/>
    </location>
</feature>
<organism evidence="3 4">
    <name type="scientific">Planoprotostelium fungivorum</name>
    <dbReference type="NCBI Taxonomy" id="1890364"/>
    <lineage>
        <taxon>Eukaryota</taxon>
        <taxon>Amoebozoa</taxon>
        <taxon>Evosea</taxon>
        <taxon>Variosea</taxon>
        <taxon>Cavosteliida</taxon>
        <taxon>Cavosteliaceae</taxon>
        <taxon>Planoprotostelium</taxon>
    </lineage>
</organism>
<dbReference type="Proteomes" id="UP000241769">
    <property type="component" value="Unassembled WGS sequence"/>
</dbReference>
<evidence type="ECO:0000313" key="3">
    <source>
        <dbReference type="EMBL" id="PRP79051.1"/>
    </source>
</evidence>
<dbReference type="EMBL" id="MDYQ01000199">
    <property type="protein sequence ID" value="PRP79051.1"/>
    <property type="molecule type" value="Genomic_DNA"/>
</dbReference>
<proteinExistence type="predicted"/>
<sequence>MIAAVIEPGITHVHRIPEGYTLALHNITLDAEEKAGVNRLYFSKGGQKFLLATLTDKTPQIRSNYLFSDTEDSTQLNVEGKYPIHLTGVMVEDSDDEDIDSEEAGSDEESLDWQDIMNGDDSDINSDEIDERLNALAGSEEEEPTPPPKKQKQTAKKGK</sequence>
<dbReference type="AlphaFoldDB" id="A0A2P6N524"/>
<keyword evidence="4" id="KW-1185">Reference proteome</keyword>